<evidence type="ECO:0000256" key="6">
    <source>
        <dbReference type="ARBA" id="ARBA00022989"/>
    </source>
</evidence>
<evidence type="ECO:0000256" key="7">
    <source>
        <dbReference type="ARBA" id="ARBA00023136"/>
    </source>
</evidence>
<comment type="similarity">
    <text evidence="2">Belongs to the MreD family.</text>
</comment>
<feature type="transmembrane region" description="Helical" evidence="8">
    <location>
        <begin position="33"/>
        <end position="51"/>
    </location>
</feature>
<accession>A0A8I1SKG7</accession>
<evidence type="ECO:0000313" key="10">
    <source>
        <dbReference type="Proteomes" id="UP000664578"/>
    </source>
</evidence>
<evidence type="ECO:0000256" key="2">
    <source>
        <dbReference type="ARBA" id="ARBA00007776"/>
    </source>
</evidence>
<feature type="transmembrane region" description="Helical" evidence="8">
    <location>
        <begin position="57"/>
        <end position="88"/>
    </location>
</feature>
<evidence type="ECO:0000256" key="3">
    <source>
        <dbReference type="ARBA" id="ARBA00022475"/>
    </source>
</evidence>
<protein>
    <submittedName>
        <fullName evidence="9">Rod shape-determining protein MreD</fullName>
    </submittedName>
</protein>
<comment type="caution">
    <text evidence="9">The sequence shown here is derived from an EMBL/GenBank/DDBJ whole genome shotgun (WGS) entry which is preliminary data.</text>
</comment>
<evidence type="ECO:0000256" key="5">
    <source>
        <dbReference type="ARBA" id="ARBA00022960"/>
    </source>
</evidence>
<dbReference type="NCBIfam" id="TIGR03426">
    <property type="entry name" value="shape_MreD"/>
    <property type="match status" value="1"/>
</dbReference>
<dbReference type="EMBL" id="JAEMWV010000001">
    <property type="protein sequence ID" value="MBN8250562.1"/>
    <property type="molecule type" value="Genomic_DNA"/>
</dbReference>
<evidence type="ECO:0000256" key="4">
    <source>
        <dbReference type="ARBA" id="ARBA00022692"/>
    </source>
</evidence>
<keyword evidence="5" id="KW-0133">Cell shape</keyword>
<dbReference type="GeneID" id="93683874"/>
<feature type="transmembrane region" description="Helical" evidence="8">
    <location>
        <begin position="6"/>
        <end position="26"/>
    </location>
</feature>
<dbReference type="InterPro" id="IPR007227">
    <property type="entry name" value="Cell_shape_determining_MreD"/>
</dbReference>
<dbReference type="GO" id="GO:0008360">
    <property type="term" value="P:regulation of cell shape"/>
    <property type="evidence" value="ECO:0007669"/>
    <property type="project" value="UniProtKB-KW"/>
</dbReference>
<dbReference type="GO" id="GO:0005886">
    <property type="term" value="C:plasma membrane"/>
    <property type="evidence" value="ECO:0007669"/>
    <property type="project" value="UniProtKB-SubCell"/>
</dbReference>
<keyword evidence="4 8" id="KW-0812">Transmembrane</keyword>
<evidence type="ECO:0000313" key="9">
    <source>
        <dbReference type="EMBL" id="MBN8250562.1"/>
    </source>
</evidence>
<evidence type="ECO:0000256" key="1">
    <source>
        <dbReference type="ARBA" id="ARBA00004651"/>
    </source>
</evidence>
<keyword evidence="7 8" id="KW-0472">Membrane</keyword>
<dbReference type="RefSeq" id="WP_119543587.1">
    <property type="nucleotide sequence ID" value="NZ_CM125968.1"/>
</dbReference>
<proteinExistence type="inferred from homology"/>
<feature type="transmembrane region" description="Helical" evidence="8">
    <location>
        <begin position="140"/>
        <end position="158"/>
    </location>
</feature>
<sequence>MKRFLLPFIILVIFMLESIFVNFVAMQPAFRDWLLSPRFVLIALVFMTIYINRKQAMIFGIVFGFLYDIAFTDVLGIYALGLPAVCYIVSQLIKIWQNNLLVVLLICLIAVAIIEFYVYGINTIIGVSDMLMGRFLAERFYATLILNAIFAVIFALPLQKCFQYFSLFYAKER</sequence>
<feature type="transmembrane region" description="Helical" evidence="8">
    <location>
        <begin position="100"/>
        <end position="120"/>
    </location>
</feature>
<dbReference type="Pfam" id="PF04093">
    <property type="entry name" value="MreD"/>
    <property type="match status" value="1"/>
</dbReference>
<keyword evidence="6 8" id="KW-1133">Transmembrane helix</keyword>
<evidence type="ECO:0000256" key="8">
    <source>
        <dbReference type="SAM" id="Phobius"/>
    </source>
</evidence>
<dbReference type="AlphaFoldDB" id="A0A8I1SKG7"/>
<comment type="subcellular location">
    <subcellularLocation>
        <location evidence="1">Cell membrane</location>
        <topology evidence="1">Multi-pass membrane protein</topology>
    </subcellularLocation>
</comment>
<dbReference type="Proteomes" id="UP000664578">
    <property type="component" value="Unassembled WGS sequence"/>
</dbReference>
<reference evidence="9" key="1">
    <citation type="submission" date="2020-12" db="EMBL/GenBank/DDBJ databases">
        <title>PHA producing bacteria isolated from mangrove.</title>
        <authorList>
            <person name="Zheng W."/>
            <person name="Yu S."/>
            <person name="Huang Y."/>
        </authorList>
    </citation>
    <scope>NUCLEOTIDE SEQUENCE</scope>
    <source>
        <strain evidence="9">GN22-4</strain>
    </source>
</reference>
<gene>
    <name evidence="9" type="primary">mreD</name>
    <name evidence="9" type="ORF">JF537_03090</name>
</gene>
<name>A0A8I1SKG7_9BACI</name>
<keyword evidence="3" id="KW-1003">Cell membrane</keyword>
<organism evidence="9 10">
    <name type="scientific">Priestia flexa</name>
    <dbReference type="NCBI Taxonomy" id="86664"/>
    <lineage>
        <taxon>Bacteria</taxon>
        <taxon>Bacillati</taxon>
        <taxon>Bacillota</taxon>
        <taxon>Bacilli</taxon>
        <taxon>Bacillales</taxon>
        <taxon>Bacillaceae</taxon>
        <taxon>Priestia</taxon>
    </lineage>
</organism>